<dbReference type="PANTHER" id="PTHR43278:SF3">
    <property type="entry name" value="IRON-SULFUR FLAVOPROTEIN MJ0731"/>
    <property type="match status" value="1"/>
</dbReference>
<evidence type="ECO:0000256" key="4">
    <source>
        <dbReference type="ARBA" id="ARBA00022643"/>
    </source>
</evidence>
<evidence type="ECO:0000256" key="3">
    <source>
        <dbReference type="ARBA" id="ARBA00022630"/>
    </source>
</evidence>
<evidence type="ECO:0000313" key="7">
    <source>
        <dbReference type="EMBL" id="QNO57989.1"/>
    </source>
</evidence>
<dbReference type="InterPro" id="IPR051796">
    <property type="entry name" value="ISF_SsuE-like"/>
</dbReference>
<dbReference type="InterPro" id="IPR029039">
    <property type="entry name" value="Flavoprotein-like_sf"/>
</dbReference>
<dbReference type="Pfam" id="PF03358">
    <property type="entry name" value="FMN_red"/>
    <property type="match status" value="1"/>
</dbReference>
<dbReference type="EMBL" id="MT631709">
    <property type="protein sequence ID" value="QNO57989.1"/>
    <property type="molecule type" value="Genomic_DNA"/>
</dbReference>
<evidence type="ECO:0000259" key="6">
    <source>
        <dbReference type="Pfam" id="PF03358"/>
    </source>
</evidence>
<comment type="cofactor">
    <cofactor evidence="1">
        <name>FMN</name>
        <dbReference type="ChEBI" id="CHEBI:58210"/>
    </cofactor>
</comment>
<sequence>MKHFFKKKALPQKHRRMLKLFGISGSPRIAATNWIIKEALRYAEEKWNAETRYFSVRGKKLNFCLHCDHCIKEGSCIHDDGMKDIYSGFEWADAILIGTPVYQGTLSGQVKVVLDRMRAFAASDPHGLRGKIGAAVADGGDRIGGQEIAIRSIVDFYLINEMVPVGGGSFGANLGATFWSKDKGADGVKADKEGLKSLYKTLDRLAEVWVMMNKKGGERESGRKEL</sequence>
<evidence type="ECO:0000256" key="1">
    <source>
        <dbReference type="ARBA" id="ARBA00001917"/>
    </source>
</evidence>
<gene>
    <name evidence="7" type="ORF">NNIPPFBB_00034</name>
</gene>
<dbReference type="SUPFAM" id="SSF52218">
    <property type="entry name" value="Flavoproteins"/>
    <property type="match status" value="1"/>
</dbReference>
<protein>
    <submittedName>
        <fullName evidence="7">Iron-sulfur flavoprotein</fullName>
    </submittedName>
</protein>
<keyword evidence="3" id="KW-0285">Flavoprotein</keyword>
<keyword evidence="4" id="KW-0288">FMN</keyword>
<dbReference type="AlphaFoldDB" id="A0A7G9ZCK5"/>
<comment type="cofactor">
    <cofactor evidence="2">
        <name>[4Fe-4S] cluster</name>
        <dbReference type="ChEBI" id="CHEBI:49883"/>
    </cofactor>
</comment>
<dbReference type="Gene3D" id="3.40.50.360">
    <property type="match status" value="1"/>
</dbReference>
<evidence type="ECO:0000256" key="2">
    <source>
        <dbReference type="ARBA" id="ARBA00001966"/>
    </source>
</evidence>
<reference evidence="7" key="1">
    <citation type="submission" date="2020-06" db="EMBL/GenBank/DDBJ databases">
        <title>Unique genomic features of the anaerobic methanotrophic archaea.</title>
        <authorList>
            <person name="Chadwick G.L."/>
            <person name="Skennerton C.T."/>
            <person name="Laso-Perez R."/>
            <person name="Leu A.O."/>
            <person name="Speth D.R."/>
            <person name="Yu H."/>
            <person name="Morgan-Lang C."/>
            <person name="Hatzenpichler R."/>
            <person name="Goudeau D."/>
            <person name="Malmstrom R."/>
            <person name="Brazelton W.J."/>
            <person name="Woyke T."/>
            <person name="Hallam S.J."/>
            <person name="Tyson G.W."/>
            <person name="Wegener G."/>
            <person name="Boetius A."/>
            <person name="Orphan V."/>
        </authorList>
    </citation>
    <scope>NUCLEOTIDE SEQUENCE</scope>
</reference>
<evidence type="ECO:0000256" key="5">
    <source>
        <dbReference type="ARBA" id="ARBA00038292"/>
    </source>
</evidence>
<feature type="domain" description="NADPH-dependent FMN reductase-like" evidence="6">
    <location>
        <begin position="19"/>
        <end position="173"/>
    </location>
</feature>
<dbReference type="GO" id="GO:0016491">
    <property type="term" value="F:oxidoreductase activity"/>
    <property type="evidence" value="ECO:0007669"/>
    <property type="project" value="InterPro"/>
</dbReference>
<dbReference type="PANTHER" id="PTHR43278">
    <property type="entry name" value="NAD(P)H-DEPENDENT FMN-CONTAINING OXIDOREDUCTASE YWQN-RELATED"/>
    <property type="match status" value="1"/>
</dbReference>
<organism evidence="7">
    <name type="scientific">Candidatus Methanophaga sp. ANME-1 ERB7</name>
    <dbReference type="NCBI Taxonomy" id="2759913"/>
    <lineage>
        <taxon>Archaea</taxon>
        <taxon>Methanobacteriati</taxon>
        <taxon>Methanobacteriota</taxon>
        <taxon>Stenosarchaea group</taxon>
        <taxon>Methanomicrobia</taxon>
        <taxon>Candidatus Methanophagales</taxon>
        <taxon>Candidatus Methanophagaceae</taxon>
        <taxon>Candidatus Methanophaga</taxon>
    </lineage>
</organism>
<proteinExistence type="inferred from homology"/>
<dbReference type="InterPro" id="IPR005025">
    <property type="entry name" value="FMN_Rdtase-like_dom"/>
</dbReference>
<comment type="similarity">
    <text evidence="5">Belongs to the SsuE family. Isf subfamily.</text>
</comment>
<accession>A0A7G9ZCK5</accession>
<name>A0A7G9ZCK5_9EURY</name>